<keyword evidence="2" id="KW-0479">Metal-binding</keyword>
<dbReference type="PANTHER" id="PTHR46124">
    <property type="entry name" value="D-AMINOACYL-TRNA DEACYLASE"/>
    <property type="match status" value="1"/>
</dbReference>
<protein>
    <submittedName>
        <fullName evidence="3">TatD DNase family protein</fullName>
    </submittedName>
</protein>
<dbReference type="OrthoDB" id="9810005at2"/>
<dbReference type="PROSITE" id="PS01091">
    <property type="entry name" value="TATD_3"/>
    <property type="match status" value="1"/>
</dbReference>
<dbReference type="RefSeq" id="WP_133529099.1">
    <property type="nucleotide sequence ID" value="NZ_CALCQM010000040.1"/>
</dbReference>
<keyword evidence="4" id="KW-1185">Reference proteome</keyword>
<dbReference type="PANTHER" id="PTHR46124:SF2">
    <property type="entry name" value="D-AMINOACYL-TRNA DEACYLASE"/>
    <property type="match status" value="1"/>
</dbReference>
<evidence type="ECO:0000313" key="4">
    <source>
        <dbReference type="Proteomes" id="UP000295500"/>
    </source>
</evidence>
<dbReference type="CDD" id="cd01310">
    <property type="entry name" value="TatD_DNAse"/>
    <property type="match status" value="1"/>
</dbReference>
<dbReference type="PIRSF" id="PIRSF005902">
    <property type="entry name" value="DNase_TatD"/>
    <property type="match status" value="1"/>
</dbReference>
<dbReference type="GO" id="GO:0046872">
    <property type="term" value="F:metal ion binding"/>
    <property type="evidence" value="ECO:0007669"/>
    <property type="project" value="UniProtKB-KW"/>
</dbReference>
<dbReference type="Proteomes" id="UP000295500">
    <property type="component" value="Unassembled WGS sequence"/>
</dbReference>
<sequence>MLFDAHAHVYMSKDRETLVKAIEESSVGYVMNVGVDIPTCREVIREAGQYPWCYAAVGFQPGEVGKFDPQVLAEFKVLAQEPRVCAVGEIGLEYHYGKDSMEDQQCWFRQQIRMANDLKMPIMIHTREADEDTMKILKEEGAFSEERQSWFPRRPGPDGQELPDSRVMFHCFSSSREIARQYVKLGATISICGPVTYKNNRRTTEVVQDTPIEFLLVETDAPYLTPEPKRGRPNMSPYVEYTARRVAAIKGIPYEEVERVTCENAKRFFGI</sequence>
<dbReference type="InterPro" id="IPR001130">
    <property type="entry name" value="TatD-like"/>
</dbReference>
<dbReference type="Gene3D" id="3.20.20.140">
    <property type="entry name" value="Metal-dependent hydrolases"/>
    <property type="match status" value="1"/>
</dbReference>
<proteinExistence type="predicted"/>
<feature type="binding site" evidence="2">
    <location>
        <position position="6"/>
    </location>
    <ligand>
        <name>a divalent metal cation</name>
        <dbReference type="ChEBI" id="CHEBI:60240"/>
        <label>1</label>
    </ligand>
</feature>
<dbReference type="InterPro" id="IPR032466">
    <property type="entry name" value="Metal_Hydrolase"/>
</dbReference>
<evidence type="ECO:0000256" key="2">
    <source>
        <dbReference type="PIRSR" id="PIRSR005902-1"/>
    </source>
</evidence>
<organism evidence="3 4">
    <name type="scientific">Aminicella lysinilytica</name>
    <dbReference type="NCBI Taxonomy" id="433323"/>
    <lineage>
        <taxon>Bacteria</taxon>
        <taxon>Bacillati</taxon>
        <taxon>Bacillota</taxon>
        <taxon>Clostridia</taxon>
        <taxon>Peptostreptococcales</taxon>
        <taxon>Anaerovoracaceae</taxon>
        <taxon>Aminicella</taxon>
    </lineage>
</organism>
<evidence type="ECO:0000256" key="1">
    <source>
        <dbReference type="ARBA" id="ARBA00022801"/>
    </source>
</evidence>
<dbReference type="SUPFAM" id="SSF51556">
    <property type="entry name" value="Metallo-dependent hydrolases"/>
    <property type="match status" value="1"/>
</dbReference>
<feature type="binding site" evidence="2">
    <location>
        <position position="8"/>
    </location>
    <ligand>
        <name>a divalent metal cation</name>
        <dbReference type="ChEBI" id="CHEBI:60240"/>
        <label>1</label>
    </ligand>
</feature>
<reference evidence="3 4" key="1">
    <citation type="submission" date="2019-03" db="EMBL/GenBank/DDBJ databases">
        <title>Genomic Encyclopedia of Type Strains, Phase IV (KMG-IV): sequencing the most valuable type-strain genomes for metagenomic binning, comparative biology and taxonomic classification.</title>
        <authorList>
            <person name="Goeker M."/>
        </authorList>
    </citation>
    <scope>NUCLEOTIDE SEQUENCE [LARGE SCALE GENOMIC DNA]</scope>
    <source>
        <strain evidence="3 4">DSM 28287</strain>
    </source>
</reference>
<dbReference type="Pfam" id="PF01026">
    <property type="entry name" value="TatD_DNase"/>
    <property type="match status" value="1"/>
</dbReference>
<dbReference type="GO" id="GO:0016788">
    <property type="term" value="F:hydrolase activity, acting on ester bonds"/>
    <property type="evidence" value="ECO:0007669"/>
    <property type="project" value="InterPro"/>
</dbReference>
<dbReference type="InterPro" id="IPR018228">
    <property type="entry name" value="DNase_TatD-rel_CS"/>
</dbReference>
<name>A0A4R6PXX7_9FIRM</name>
<feature type="binding site" evidence="2">
    <location>
        <position position="220"/>
    </location>
    <ligand>
        <name>a divalent metal cation</name>
        <dbReference type="ChEBI" id="CHEBI:60240"/>
        <label>1</label>
    </ligand>
</feature>
<evidence type="ECO:0000313" key="3">
    <source>
        <dbReference type="EMBL" id="TDP50355.1"/>
    </source>
</evidence>
<dbReference type="GO" id="GO:0005829">
    <property type="term" value="C:cytosol"/>
    <property type="evidence" value="ECO:0007669"/>
    <property type="project" value="TreeGrafter"/>
</dbReference>
<dbReference type="AlphaFoldDB" id="A0A4R6PXX7"/>
<dbReference type="EMBL" id="SNXO01000038">
    <property type="protein sequence ID" value="TDP50355.1"/>
    <property type="molecule type" value="Genomic_DNA"/>
</dbReference>
<comment type="caution">
    <text evidence="3">The sequence shown here is derived from an EMBL/GenBank/DDBJ whole genome shotgun (WGS) entry which is preliminary data.</text>
</comment>
<keyword evidence="1" id="KW-0378">Hydrolase</keyword>
<feature type="binding site" evidence="2">
    <location>
        <position position="170"/>
    </location>
    <ligand>
        <name>a divalent metal cation</name>
        <dbReference type="ChEBI" id="CHEBI:60240"/>
        <label>2</label>
    </ligand>
</feature>
<dbReference type="PROSITE" id="PS01090">
    <property type="entry name" value="TATD_2"/>
    <property type="match status" value="1"/>
</dbReference>
<gene>
    <name evidence="3" type="ORF">EV211_1386</name>
</gene>
<feature type="binding site" evidence="2">
    <location>
        <position position="89"/>
    </location>
    <ligand>
        <name>a divalent metal cation</name>
        <dbReference type="ChEBI" id="CHEBI:60240"/>
        <label>1</label>
    </ligand>
</feature>
<accession>A0A4R6PXX7</accession>
<feature type="binding site" evidence="2">
    <location>
        <position position="125"/>
    </location>
    <ligand>
        <name>a divalent metal cation</name>
        <dbReference type="ChEBI" id="CHEBI:60240"/>
        <label>2</label>
    </ligand>
</feature>